<dbReference type="InterPro" id="IPR020843">
    <property type="entry name" value="ER"/>
</dbReference>
<comment type="cofactor">
    <cofactor evidence="4">
        <name>Zn(2+)</name>
        <dbReference type="ChEBI" id="CHEBI:29105"/>
    </cofactor>
</comment>
<dbReference type="PANTHER" id="PTHR43401:SF2">
    <property type="entry name" value="L-THREONINE 3-DEHYDROGENASE"/>
    <property type="match status" value="1"/>
</dbReference>
<dbReference type="AlphaFoldDB" id="A0A1B3XNX7"/>
<dbReference type="InterPro" id="IPR013149">
    <property type="entry name" value="ADH-like_C"/>
</dbReference>
<keyword evidence="7" id="KW-1185">Reference proteome</keyword>
<dbReference type="Pfam" id="PF08240">
    <property type="entry name" value="ADH_N"/>
    <property type="match status" value="1"/>
</dbReference>
<dbReference type="Gene3D" id="3.90.180.10">
    <property type="entry name" value="Medium-chain alcohol dehydrogenases, catalytic domain"/>
    <property type="match status" value="1"/>
</dbReference>
<dbReference type="OrthoDB" id="9770238at2"/>
<feature type="domain" description="Enoyl reductase (ER)" evidence="5">
    <location>
        <begin position="11"/>
        <end position="325"/>
    </location>
</feature>
<dbReference type="STRING" id="264697.ABE28_011120"/>
<dbReference type="SMART" id="SM00829">
    <property type="entry name" value="PKS_ER"/>
    <property type="match status" value="1"/>
</dbReference>
<dbReference type="GO" id="GO:0016491">
    <property type="term" value="F:oxidoreductase activity"/>
    <property type="evidence" value="ECO:0007669"/>
    <property type="project" value="UniProtKB-KW"/>
</dbReference>
<evidence type="ECO:0000256" key="3">
    <source>
        <dbReference type="ARBA" id="ARBA00023002"/>
    </source>
</evidence>
<proteinExistence type="inferred from homology"/>
<evidence type="ECO:0000313" key="7">
    <source>
        <dbReference type="Proteomes" id="UP000077926"/>
    </source>
</evidence>
<dbReference type="InterPro" id="IPR002328">
    <property type="entry name" value="ADH_Zn_CS"/>
</dbReference>
<dbReference type="KEGG" id="bmur:ABE28_011120"/>
<keyword evidence="1 4" id="KW-0479">Metal-binding</keyword>
<dbReference type="CDD" id="cd08234">
    <property type="entry name" value="threonine_DH_like"/>
    <property type="match status" value="1"/>
</dbReference>
<dbReference type="InterPro" id="IPR036291">
    <property type="entry name" value="NAD(P)-bd_dom_sf"/>
</dbReference>
<protein>
    <submittedName>
        <fullName evidence="6">Alcohol dehydrogenase</fullName>
    </submittedName>
</protein>
<dbReference type="InterPro" id="IPR011032">
    <property type="entry name" value="GroES-like_sf"/>
</dbReference>
<evidence type="ECO:0000256" key="2">
    <source>
        <dbReference type="ARBA" id="ARBA00022833"/>
    </source>
</evidence>
<dbReference type="GO" id="GO:0008270">
    <property type="term" value="F:zinc ion binding"/>
    <property type="evidence" value="ECO:0007669"/>
    <property type="project" value="InterPro"/>
</dbReference>
<dbReference type="Proteomes" id="UP000077926">
    <property type="component" value="Chromosome"/>
</dbReference>
<sequence>MRALVIEEPYKAVVKEVPYPAPQSGEITIKVKHTGICGTDIHIYKGEFLSPYPIIPGHEFSGVIHEVGENVNGFHVGERVTADPSLFCGECEYCLTHRGNQCENWGALGNTTDGSMAEYVKVPARNVVKLPDSLSFEEAAFIEPMACVVHAMNRLDLQVGERVLLFGAGAMGQQLIQSLKMAGASELVVVDLDQAKLEMGLAWGATKGVLSQDIEAELSKENYPHGFDVVVDATGIPSVIERAFDYIGKTGKYLQFGVTAQDVKITLDPFKLYNNDWTVLGSMAINYTFIPAFHWVKEGRIQLKPLISDQLSLEETIDYLQGNRNSSQFKVQVDIEK</sequence>
<dbReference type="PROSITE" id="PS00059">
    <property type="entry name" value="ADH_ZINC"/>
    <property type="match status" value="1"/>
</dbReference>
<organism evidence="6 7">
    <name type="scientific">Peribacillus muralis</name>
    <dbReference type="NCBI Taxonomy" id="264697"/>
    <lineage>
        <taxon>Bacteria</taxon>
        <taxon>Bacillati</taxon>
        <taxon>Bacillota</taxon>
        <taxon>Bacilli</taxon>
        <taxon>Bacillales</taxon>
        <taxon>Bacillaceae</taxon>
        <taxon>Peribacillus</taxon>
    </lineage>
</organism>
<dbReference type="Pfam" id="PF00107">
    <property type="entry name" value="ADH_zinc_N"/>
    <property type="match status" value="1"/>
</dbReference>
<keyword evidence="2 4" id="KW-0862">Zinc</keyword>
<reference evidence="6 7" key="1">
    <citation type="submission" date="2016-08" db="EMBL/GenBank/DDBJ databases">
        <title>Complete genome sequence of Bacillus muralis G25-68, a strain with toxicity to nematodes.</title>
        <authorList>
            <person name="Zheng Z."/>
        </authorList>
    </citation>
    <scope>NUCLEOTIDE SEQUENCE [LARGE SCALE GENOMIC DNA]</scope>
    <source>
        <strain evidence="6 7">G25-68</strain>
    </source>
</reference>
<gene>
    <name evidence="6" type="ORF">ABE28_011120</name>
</gene>
<evidence type="ECO:0000256" key="1">
    <source>
        <dbReference type="ARBA" id="ARBA00022723"/>
    </source>
</evidence>
<dbReference type="SUPFAM" id="SSF50129">
    <property type="entry name" value="GroES-like"/>
    <property type="match status" value="1"/>
</dbReference>
<evidence type="ECO:0000313" key="6">
    <source>
        <dbReference type="EMBL" id="AOH54903.1"/>
    </source>
</evidence>
<name>A0A1B3XNX7_9BACI</name>
<dbReference type="InterPro" id="IPR050129">
    <property type="entry name" value="Zn_alcohol_dh"/>
</dbReference>
<dbReference type="RefSeq" id="WP_064465146.1">
    <property type="nucleotide sequence ID" value="NZ_CP017080.1"/>
</dbReference>
<evidence type="ECO:0000256" key="4">
    <source>
        <dbReference type="RuleBase" id="RU361277"/>
    </source>
</evidence>
<dbReference type="InterPro" id="IPR013154">
    <property type="entry name" value="ADH-like_N"/>
</dbReference>
<dbReference type="EMBL" id="CP017080">
    <property type="protein sequence ID" value="AOH54903.1"/>
    <property type="molecule type" value="Genomic_DNA"/>
</dbReference>
<comment type="similarity">
    <text evidence="4">Belongs to the zinc-containing alcohol dehydrogenase family.</text>
</comment>
<accession>A0A1B3XNX7</accession>
<keyword evidence="3" id="KW-0560">Oxidoreductase</keyword>
<dbReference type="SUPFAM" id="SSF51735">
    <property type="entry name" value="NAD(P)-binding Rossmann-fold domains"/>
    <property type="match status" value="1"/>
</dbReference>
<dbReference type="PANTHER" id="PTHR43401">
    <property type="entry name" value="L-THREONINE 3-DEHYDROGENASE"/>
    <property type="match status" value="1"/>
</dbReference>
<dbReference type="Gene3D" id="3.40.50.720">
    <property type="entry name" value="NAD(P)-binding Rossmann-like Domain"/>
    <property type="match status" value="1"/>
</dbReference>
<evidence type="ECO:0000259" key="5">
    <source>
        <dbReference type="SMART" id="SM00829"/>
    </source>
</evidence>